<accession>A0A1P8UEN2</accession>
<dbReference type="EMBL" id="CP019434">
    <property type="protein sequence ID" value="APZ42259.1"/>
    <property type="molecule type" value="Genomic_DNA"/>
</dbReference>
<name>A0A1P8UEN2_9GAMM</name>
<reference evidence="1 2" key="1">
    <citation type="submission" date="2017-01" db="EMBL/GenBank/DDBJ databases">
        <title>Draft sequence of Acidihalobacter ferrooxidans strain DSM 14175 (strain V8).</title>
        <authorList>
            <person name="Khaleque H.N."/>
            <person name="Ramsay J.P."/>
            <person name="Murphy R.J.T."/>
            <person name="Kaksonen A.H."/>
            <person name="Boxall N.J."/>
            <person name="Watkin E.L.J."/>
        </authorList>
    </citation>
    <scope>NUCLEOTIDE SEQUENCE [LARGE SCALE GENOMIC DNA]</scope>
    <source>
        <strain evidence="1 2">V8</strain>
    </source>
</reference>
<dbReference type="Proteomes" id="UP000243807">
    <property type="component" value="Chromosome"/>
</dbReference>
<sequence length="61" mass="6331">MIRKMRWLLVGVFLALQLGGCAALLVGAAGGAAGYEAAKHGYSVQSPIKKTDSSPAQTQNQ</sequence>
<protein>
    <submittedName>
        <fullName evidence="1">Uncharacterized protein</fullName>
    </submittedName>
</protein>
<evidence type="ECO:0000313" key="1">
    <source>
        <dbReference type="EMBL" id="APZ42259.1"/>
    </source>
</evidence>
<dbReference type="RefSeq" id="WP_076835752.1">
    <property type="nucleotide sequence ID" value="NZ_CP019434.1"/>
</dbReference>
<organism evidence="1 2">
    <name type="scientific">Acidihalobacter ferrooxydans</name>
    <dbReference type="NCBI Taxonomy" id="1765967"/>
    <lineage>
        <taxon>Bacteria</taxon>
        <taxon>Pseudomonadati</taxon>
        <taxon>Pseudomonadota</taxon>
        <taxon>Gammaproteobacteria</taxon>
        <taxon>Chromatiales</taxon>
        <taxon>Ectothiorhodospiraceae</taxon>
        <taxon>Acidihalobacter</taxon>
    </lineage>
</organism>
<evidence type="ECO:0000313" key="2">
    <source>
        <dbReference type="Proteomes" id="UP000243807"/>
    </source>
</evidence>
<proteinExistence type="predicted"/>
<gene>
    <name evidence="1" type="ORF">BW247_03435</name>
</gene>
<dbReference type="KEGG" id="afy:BW247_03435"/>
<keyword evidence="2" id="KW-1185">Reference proteome</keyword>
<dbReference type="AlphaFoldDB" id="A0A1P8UEN2"/>